<dbReference type="GO" id="GO:0017148">
    <property type="term" value="P:negative regulation of translation"/>
    <property type="evidence" value="ECO:0007669"/>
    <property type="project" value="TreeGrafter"/>
</dbReference>
<accession>A0A328VHA2</accession>
<dbReference type="PIRSF" id="PIRSF002181">
    <property type="entry name" value="Ribosomal_L13"/>
    <property type="match status" value="1"/>
</dbReference>
<dbReference type="GO" id="GO:0003729">
    <property type="term" value="F:mRNA binding"/>
    <property type="evidence" value="ECO:0007669"/>
    <property type="project" value="TreeGrafter"/>
</dbReference>
<dbReference type="RefSeq" id="WP_112431596.1">
    <property type="nucleotide sequence ID" value="NZ_MCIF01000002.1"/>
</dbReference>
<dbReference type="Gene3D" id="3.90.1180.10">
    <property type="entry name" value="Ribosomal protein L13"/>
    <property type="match status" value="1"/>
</dbReference>
<evidence type="ECO:0000256" key="3">
    <source>
        <dbReference type="ARBA" id="ARBA00023274"/>
    </source>
</evidence>
<dbReference type="GO" id="GO:0003735">
    <property type="term" value="F:structural constituent of ribosome"/>
    <property type="evidence" value="ECO:0007669"/>
    <property type="project" value="InterPro"/>
</dbReference>
<dbReference type="OrthoDB" id="9801330at2"/>
<dbReference type="AlphaFoldDB" id="A0A328VHA2"/>
<comment type="caution">
    <text evidence="5">The sequence shown here is derived from an EMBL/GenBank/DDBJ whole genome shotgun (WGS) entry which is preliminary data.</text>
</comment>
<dbReference type="InterPro" id="IPR005823">
    <property type="entry name" value="Ribosomal_uL13_bac-type"/>
</dbReference>
<dbReference type="GO" id="GO:0006412">
    <property type="term" value="P:translation"/>
    <property type="evidence" value="ECO:0007669"/>
    <property type="project" value="UniProtKB-UniRule"/>
</dbReference>
<evidence type="ECO:0000256" key="1">
    <source>
        <dbReference type="ARBA" id="ARBA00006227"/>
    </source>
</evidence>
<gene>
    <name evidence="4" type="primary">rplM</name>
    <name evidence="5" type="ORF">A4R35_17395</name>
</gene>
<dbReference type="PANTHER" id="PTHR11545">
    <property type="entry name" value="RIBOSOMAL PROTEIN L13"/>
    <property type="match status" value="1"/>
</dbReference>
<evidence type="ECO:0000313" key="5">
    <source>
        <dbReference type="EMBL" id="RAQ97318.1"/>
    </source>
</evidence>
<evidence type="ECO:0000256" key="4">
    <source>
        <dbReference type="HAMAP-Rule" id="MF_01366"/>
    </source>
</evidence>
<dbReference type="Pfam" id="PF00572">
    <property type="entry name" value="Ribosomal_L13"/>
    <property type="match status" value="1"/>
</dbReference>
<dbReference type="SUPFAM" id="SSF52161">
    <property type="entry name" value="Ribosomal protein L13"/>
    <property type="match status" value="1"/>
</dbReference>
<dbReference type="HAMAP" id="MF_01366">
    <property type="entry name" value="Ribosomal_uL13"/>
    <property type="match status" value="1"/>
</dbReference>
<evidence type="ECO:0000256" key="2">
    <source>
        <dbReference type="ARBA" id="ARBA00022980"/>
    </source>
</evidence>
<proteinExistence type="inferred from homology"/>
<keyword evidence="3 4" id="KW-0687">Ribonucleoprotein</keyword>
<evidence type="ECO:0000313" key="6">
    <source>
        <dbReference type="Proteomes" id="UP000248706"/>
    </source>
</evidence>
<name>A0A328VHA2_9CHLR</name>
<dbReference type="PANTHER" id="PTHR11545:SF2">
    <property type="entry name" value="LARGE RIBOSOMAL SUBUNIT PROTEIN UL13M"/>
    <property type="match status" value="1"/>
</dbReference>
<organism evidence="5 6">
    <name type="scientific">Thermogemmatispora tikiterensis</name>
    <dbReference type="NCBI Taxonomy" id="1825093"/>
    <lineage>
        <taxon>Bacteria</taxon>
        <taxon>Bacillati</taxon>
        <taxon>Chloroflexota</taxon>
        <taxon>Ktedonobacteria</taxon>
        <taxon>Thermogemmatisporales</taxon>
        <taxon>Thermogemmatisporaceae</taxon>
        <taxon>Thermogemmatispora</taxon>
    </lineage>
</organism>
<comment type="subunit">
    <text evidence="4">Part of the 50S ribosomal subunit.</text>
</comment>
<dbReference type="NCBIfam" id="TIGR01066">
    <property type="entry name" value="rplM_bact"/>
    <property type="match status" value="1"/>
</dbReference>
<keyword evidence="2 4" id="KW-0689">Ribosomal protein</keyword>
<sequence length="163" mass="18394">MRKTYSARAADLRPQWYVIDAEGQVLGRLASQIATILRGKHKPTFTPHMPCGDYVIVVNADKIAVTRGRLDKKVYFRHTQYPGGVKLQTLRQVLEGPHPERALIHAVRGMVMHNSLGNQLMRRLKVYAGPTHPHQAQKPVPWRGPQALLDEYLSEQPSTSGEK</sequence>
<comment type="similarity">
    <text evidence="1 4">Belongs to the universal ribosomal protein uL13 family.</text>
</comment>
<dbReference type="GO" id="GO:0022625">
    <property type="term" value="C:cytosolic large ribosomal subunit"/>
    <property type="evidence" value="ECO:0007669"/>
    <property type="project" value="TreeGrafter"/>
</dbReference>
<keyword evidence="6" id="KW-1185">Reference proteome</keyword>
<protein>
    <recommendedName>
        <fullName evidence="4">Large ribosomal subunit protein uL13</fullName>
    </recommendedName>
</protein>
<reference evidence="5 6" key="1">
    <citation type="submission" date="2016-08" db="EMBL/GenBank/DDBJ databases">
        <title>Analysis of Carbohydrate Active Enzymes in Thermogemmatispora T81 Reveals Carbohydrate Degradation Ability.</title>
        <authorList>
            <person name="Tomazini A."/>
            <person name="Lal S."/>
            <person name="Stott M."/>
            <person name="Henrissat B."/>
            <person name="Polikarpov I."/>
            <person name="Sparling R."/>
            <person name="Levin D.B."/>
        </authorList>
    </citation>
    <scope>NUCLEOTIDE SEQUENCE [LARGE SCALE GENOMIC DNA]</scope>
    <source>
        <strain evidence="5 6">T81</strain>
    </source>
</reference>
<dbReference type="EMBL" id="MCIF01000002">
    <property type="protein sequence ID" value="RAQ97318.1"/>
    <property type="molecule type" value="Genomic_DNA"/>
</dbReference>
<dbReference type="InterPro" id="IPR005822">
    <property type="entry name" value="Ribosomal_uL13"/>
</dbReference>
<dbReference type="InterPro" id="IPR036899">
    <property type="entry name" value="Ribosomal_uL13_sf"/>
</dbReference>
<dbReference type="Proteomes" id="UP000248706">
    <property type="component" value="Unassembled WGS sequence"/>
</dbReference>
<dbReference type="CDD" id="cd00392">
    <property type="entry name" value="Ribosomal_L13"/>
    <property type="match status" value="1"/>
</dbReference>
<comment type="function">
    <text evidence="4">This protein is one of the early assembly proteins of the 50S ribosomal subunit, although it is not seen to bind rRNA by itself. It is important during the early stages of 50S assembly.</text>
</comment>